<dbReference type="OrthoDB" id="8688418at2"/>
<reference evidence="7 8" key="1">
    <citation type="submission" date="2019-07" db="EMBL/GenBank/DDBJ databases">
        <title>Full genome sequence of Humibacter sp. WJ7-1.</title>
        <authorList>
            <person name="Im W.-T."/>
        </authorList>
    </citation>
    <scope>NUCLEOTIDE SEQUENCE [LARGE SCALE GENOMIC DNA]</scope>
    <source>
        <strain evidence="7 8">WJ7-1</strain>
    </source>
</reference>
<evidence type="ECO:0000256" key="2">
    <source>
        <dbReference type="ARBA" id="ARBA00023125"/>
    </source>
</evidence>
<keyword evidence="1" id="KW-0805">Transcription regulation</keyword>
<keyword evidence="3" id="KW-0804">Transcription</keyword>
<proteinExistence type="predicted"/>
<accession>A0A5B8M3J1</accession>
<dbReference type="PANTHER" id="PTHR30055:SF238">
    <property type="entry name" value="MYCOFACTOCIN BIOSYNTHESIS TRANSCRIPTIONAL REGULATOR MFTR-RELATED"/>
    <property type="match status" value="1"/>
</dbReference>
<evidence type="ECO:0000313" key="7">
    <source>
        <dbReference type="EMBL" id="QDZ14160.1"/>
    </source>
</evidence>
<feature type="domain" description="HTH tetR-type" evidence="6">
    <location>
        <begin position="18"/>
        <end position="78"/>
    </location>
</feature>
<keyword evidence="2 4" id="KW-0238">DNA-binding</keyword>
<dbReference type="InterPro" id="IPR009057">
    <property type="entry name" value="Homeodomain-like_sf"/>
</dbReference>
<evidence type="ECO:0000256" key="5">
    <source>
        <dbReference type="SAM" id="MobiDB-lite"/>
    </source>
</evidence>
<feature type="region of interest" description="Disordered" evidence="5">
    <location>
        <begin position="1"/>
        <end position="21"/>
    </location>
</feature>
<keyword evidence="8" id="KW-1185">Reference proteome</keyword>
<dbReference type="Proteomes" id="UP000320216">
    <property type="component" value="Chromosome"/>
</dbReference>
<dbReference type="Pfam" id="PF00440">
    <property type="entry name" value="TetR_N"/>
    <property type="match status" value="1"/>
</dbReference>
<dbReference type="SUPFAM" id="SSF46689">
    <property type="entry name" value="Homeodomain-like"/>
    <property type="match status" value="1"/>
</dbReference>
<dbReference type="PROSITE" id="PS50977">
    <property type="entry name" value="HTH_TETR_2"/>
    <property type="match status" value="1"/>
</dbReference>
<dbReference type="InterPro" id="IPR050109">
    <property type="entry name" value="HTH-type_TetR-like_transc_reg"/>
</dbReference>
<organism evidence="7 8">
    <name type="scientific">Humibacter ginsenosidimutans</name>
    <dbReference type="NCBI Taxonomy" id="2599293"/>
    <lineage>
        <taxon>Bacteria</taxon>
        <taxon>Bacillati</taxon>
        <taxon>Actinomycetota</taxon>
        <taxon>Actinomycetes</taxon>
        <taxon>Micrococcales</taxon>
        <taxon>Microbacteriaceae</taxon>
        <taxon>Humibacter</taxon>
    </lineage>
</organism>
<dbReference type="EMBL" id="CP042305">
    <property type="protein sequence ID" value="QDZ14160.1"/>
    <property type="molecule type" value="Genomic_DNA"/>
</dbReference>
<dbReference type="KEGG" id="huw:FPZ11_04665"/>
<dbReference type="GO" id="GO:0000976">
    <property type="term" value="F:transcription cis-regulatory region binding"/>
    <property type="evidence" value="ECO:0007669"/>
    <property type="project" value="TreeGrafter"/>
</dbReference>
<evidence type="ECO:0000259" key="6">
    <source>
        <dbReference type="PROSITE" id="PS50977"/>
    </source>
</evidence>
<evidence type="ECO:0000313" key="8">
    <source>
        <dbReference type="Proteomes" id="UP000320216"/>
    </source>
</evidence>
<dbReference type="InterPro" id="IPR001647">
    <property type="entry name" value="HTH_TetR"/>
</dbReference>
<evidence type="ECO:0000256" key="1">
    <source>
        <dbReference type="ARBA" id="ARBA00023015"/>
    </source>
</evidence>
<feature type="DNA-binding region" description="H-T-H motif" evidence="4">
    <location>
        <begin position="41"/>
        <end position="60"/>
    </location>
</feature>
<dbReference type="Gene3D" id="1.10.357.10">
    <property type="entry name" value="Tetracycline Repressor, domain 2"/>
    <property type="match status" value="1"/>
</dbReference>
<dbReference type="RefSeq" id="WP_146318793.1">
    <property type="nucleotide sequence ID" value="NZ_CP042305.1"/>
</dbReference>
<dbReference type="GO" id="GO:0003700">
    <property type="term" value="F:DNA-binding transcription factor activity"/>
    <property type="evidence" value="ECO:0007669"/>
    <property type="project" value="TreeGrafter"/>
</dbReference>
<dbReference type="PANTHER" id="PTHR30055">
    <property type="entry name" value="HTH-TYPE TRANSCRIPTIONAL REGULATOR RUTR"/>
    <property type="match status" value="1"/>
</dbReference>
<dbReference type="AlphaFoldDB" id="A0A5B8M3J1"/>
<protein>
    <submittedName>
        <fullName evidence="7">TetR family transcriptional regulator</fullName>
    </submittedName>
</protein>
<sequence length="198" mass="21981">MTIAQPPVGDNLRERKKQHTRRAIHESALELVDENGLDGTTIEQICQRADVSQRTFFNYYPSKGAAALGLPETAISPETIAQFRQATGDLVPALCELVGEPADERLDRIRLKEVIHRRPELMPAFSQWMSGVREQFVQLAEERSGSRETALLAVTLVMAAFGLVVHDQSQNDAPAVDRLKEAVDRIAGVRTVKMVPPK</sequence>
<name>A0A5B8M3J1_9MICO</name>
<gene>
    <name evidence="7" type="ORF">FPZ11_04665</name>
</gene>
<evidence type="ECO:0000256" key="3">
    <source>
        <dbReference type="ARBA" id="ARBA00023163"/>
    </source>
</evidence>
<evidence type="ECO:0000256" key="4">
    <source>
        <dbReference type="PROSITE-ProRule" id="PRU00335"/>
    </source>
</evidence>